<organism>
    <name type="scientific">Branchiostoma floridae</name>
    <name type="common">Florida lancelet</name>
    <name type="synonym">Amphioxus</name>
    <dbReference type="NCBI Taxonomy" id="7739"/>
    <lineage>
        <taxon>Eukaryota</taxon>
        <taxon>Metazoa</taxon>
        <taxon>Chordata</taxon>
        <taxon>Cephalochordata</taxon>
        <taxon>Leptocardii</taxon>
        <taxon>Amphioxiformes</taxon>
        <taxon>Branchiostomatidae</taxon>
        <taxon>Branchiostoma</taxon>
    </lineage>
</organism>
<protein>
    <submittedName>
        <fullName evidence="2">Uncharacterized protein</fullName>
    </submittedName>
</protein>
<dbReference type="AlphaFoldDB" id="C3Y3R4"/>
<evidence type="ECO:0000256" key="1">
    <source>
        <dbReference type="SAM" id="MobiDB-lite"/>
    </source>
</evidence>
<gene>
    <name evidence="2" type="ORF">BRAFLDRAFT_85505</name>
</gene>
<dbReference type="InParanoid" id="C3Y3R4"/>
<dbReference type="Gene3D" id="3.40.50.850">
    <property type="entry name" value="Isochorismatase-like"/>
    <property type="match status" value="1"/>
</dbReference>
<feature type="region of interest" description="Disordered" evidence="1">
    <location>
        <begin position="1"/>
        <end position="42"/>
    </location>
</feature>
<feature type="compositionally biased region" description="Basic and acidic residues" evidence="1">
    <location>
        <begin position="19"/>
        <end position="31"/>
    </location>
</feature>
<dbReference type="SUPFAM" id="SSF52499">
    <property type="entry name" value="Isochorismatase-like hydrolases"/>
    <property type="match status" value="1"/>
</dbReference>
<dbReference type="EMBL" id="GG666484">
    <property type="protein sequence ID" value="EEN64940.1"/>
    <property type="molecule type" value="Genomic_DNA"/>
</dbReference>
<proteinExistence type="predicted"/>
<feature type="compositionally biased region" description="Polar residues" evidence="1">
    <location>
        <begin position="1"/>
        <end position="18"/>
    </location>
</feature>
<reference evidence="2" key="1">
    <citation type="journal article" date="2008" name="Nature">
        <title>The amphioxus genome and the evolution of the chordate karyotype.</title>
        <authorList>
            <consortium name="US DOE Joint Genome Institute (JGI-PGF)"/>
            <person name="Putnam N.H."/>
            <person name="Butts T."/>
            <person name="Ferrier D.E.K."/>
            <person name="Furlong R.F."/>
            <person name="Hellsten U."/>
            <person name="Kawashima T."/>
            <person name="Robinson-Rechavi M."/>
            <person name="Shoguchi E."/>
            <person name="Terry A."/>
            <person name="Yu J.-K."/>
            <person name="Benito-Gutierrez E.L."/>
            <person name="Dubchak I."/>
            <person name="Garcia-Fernandez J."/>
            <person name="Gibson-Brown J.J."/>
            <person name="Grigoriev I.V."/>
            <person name="Horton A.C."/>
            <person name="de Jong P.J."/>
            <person name="Jurka J."/>
            <person name="Kapitonov V.V."/>
            <person name="Kohara Y."/>
            <person name="Kuroki Y."/>
            <person name="Lindquist E."/>
            <person name="Lucas S."/>
            <person name="Osoegawa K."/>
            <person name="Pennacchio L.A."/>
            <person name="Salamov A.A."/>
            <person name="Satou Y."/>
            <person name="Sauka-Spengler T."/>
            <person name="Schmutz J."/>
            <person name="Shin-I T."/>
            <person name="Toyoda A."/>
            <person name="Bronner-Fraser M."/>
            <person name="Fujiyama A."/>
            <person name="Holland L.Z."/>
            <person name="Holland P.W.H."/>
            <person name="Satoh N."/>
            <person name="Rokhsar D.S."/>
        </authorList>
    </citation>
    <scope>NUCLEOTIDE SEQUENCE [LARGE SCALE GENOMIC DNA]</scope>
    <source>
        <strain evidence="2">S238N-H82</strain>
        <tissue evidence="2">Testes</tissue>
    </source>
</reference>
<name>C3Y3R4_BRAFL</name>
<sequence>MGNAPITTGKNTTGNNPQRRGEFHDDGEKSGEWSITTGNPLQKNLGPEGLALSKHSVKVKVKMSSVPAVGSIAVVLIDLQRSFTRGLWAACIGETKANHIRQCFTRCANLLVKLQKDVPVLLSRCPVGGYDLDWAEELEEVVSAKTYPSVLKYDTNILDAAGFTEWLGKVMRSGVSTLVVGGCTTTSCVRVSSSQIQRHFSDKGLQVVVDLSLCGTRDSNYVPRCQACMDKYMMYGMDSTCERCVTPGVPAVSPVDKAAEDMKKSGVQVVQQFDWTPFLEE</sequence>
<dbReference type="InterPro" id="IPR036380">
    <property type="entry name" value="Isochorismatase-like_sf"/>
</dbReference>
<evidence type="ECO:0000313" key="2">
    <source>
        <dbReference type="EMBL" id="EEN64940.1"/>
    </source>
</evidence>
<accession>C3Y3R4</accession>
<feature type="compositionally biased region" description="Polar residues" evidence="1">
    <location>
        <begin position="33"/>
        <end position="42"/>
    </location>
</feature>